<accession>A0A165MWE6</accession>
<evidence type="ECO:0000313" key="3">
    <source>
        <dbReference type="Proteomes" id="UP000077266"/>
    </source>
</evidence>
<organism evidence="2 3">
    <name type="scientific">Exidia glandulosa HHB12029</name>
    <dbReference type="NCBI Taxonomy" id="1314781"/>
    <lineage>
        <taxon>Eukaryota</taxon>
        <taxon>Fungi</taxon>
        <taxon>Dikarya</taxon>
        <taxon>Basidiomycota</taxon>
        <taxon>Agaricomycotina</taxon>
        <taxon>Agaricomycetes</taxon>
        <taxon>Auriculariales</taxon>
        <taxon>Exidiaceae</taxon>
        <taxon>Exidia</taxon>
    </lineage>
</organism>
<dbReference type="Proteomes" id="UP000077266">
    <property type="component" value="Unassembled WGS sequence"/>
</dbReference>
<reference evidence="2 3" key="1">
    <citation type="journal article" date="2016" name="Mol. Biol. Evol.">
        <title>Comparative Genomics of Early-Diverging Mushroom-Forming Fungi Provides Insights into the Origins of Lignocellulose Decay Capabilities.</title>
        <authorList>
            <person name="Nagy L.G."/>
            <person name="Riley R."/>
            <person name="Tritt A."/>
            <person name="Adam C."/>
            <person name="Daum C."/>
            <person name="Floudas D."/>
            <person name="Sun H."/>
            <person name="Yadav J.S."/>
            <person name="Pangilinan J."/>
            <person name="Larsson K.H."/>
            <person name="Matsuura K."/>
            <person name="Barry K."/>
            <person name="Labutti K."/>
            <person name="Kuo R."/>
            <person name="Ohm R.A."/>
            <person name="Bhattacharya S.S."/>
            <person name="Shirouzu T."/>
            <person name="Yoshinaga Y."/>
            <person name="Martin F.M."/>
            <person name="Grigoriev I.V."/>
            <person name="Hibbett D.S."/>
        </authorList>
    </citation>
    <scope>NUCLEOTIDE SEQUENCE [LARGE SCALE GENOMIC DNA]</scope>
    <source>
        <strain evidence="2 3">HHB12029</strain>
    </source>
</reference>
<dbReference type="AlphaFoldDB" id="A0A165MWE6"/>
<feature type="region of interest" description="Disordered" evidence="1">
    <location>
        <begin position="1"/>
        <end position="39"/>
    </location>
</feature>
<name>A0A165MWE6_EXIGL</name>
<evidence type="ECO:0000313" key="2">
    <source>
        <dbReference type="EMBL" id="KZV99857.1"/>
    </source>
</evidence>
<protein>
    <submittedName>
        <fullName evidence="2">Uncharacterized protein</fullName>
    </submittedName>
</protein>
<dbReference type="EMBL" id="KV425906">
    <property type="protein sequence ID" value="KZV99857.1"/>
    <property type="molecule type" value="Genomic_DNA"/>
</dbReference>
<dbReference type="InParanoid" id="A0A165MWE6"/>
<sequence>MKMCPSPSRARMQQSARPRPACAPSLPRTTSHQAKAGSQVRATPLLRARVDANDLCQLLRAGLHRARSPSLLDLVSRKTTKLQIPPRRPPPNCLTSWCLSSTAGRRARSVARISEPSLGRAAPLACPASHAAETTSSATGRTGSCSAGCSRAGGWSATALRTRKHSIL</sequence>
<evidence type="ECO:0000256" key="1">
    <source>
        <dbReference type="SAM" id="MobiDB-lite"/>
    </source>
</evidence>
<gene>
    <name evidence="2" type="ORF">EXIGLDRAFT_206453</name>
</gene>
<proteinExistence type="predicted"/>
<keyword evidence="3" id="KW-1185">Reference proteome</keyword>